<gene>
    <name evidence="2" type="ORF">DOFOFD_05820</name>
</gene>
<evidence type="ECO:0000313" key="3">
    <source>
        <dbReference type="Proteomes" id="UP001312908"/>
    </source>
</evidence>
<comment type="caution">
    <text evidence="2">The sequence shown here is derived from an EMBL/GenBank/DDBJ whole genome shotgun (WGS) entry which is preliminary data.</text>
</comment>
<dbReference type="Proteomes" id="UP001312908">
    <property type="component" value="Unassembled WGS sequence"/>
</dbReference>
<proteinExistence type="predicted"/>
<evidence type="ECO:0000259" key="1">
    <source>
        <dbReference type="Pfam" id="PF23961"/>
    </source>
</evidence>
<dbReference type="NCBIfam" id="NF047498">
    <property type="entry name" value="LIC_12616_fam"/>
    <property type="match status" value="1"/>
</dbReference>
<evidence type="ECO:0000313" key="2">
    <source>
        <dbReference type="EMBL" id="MEE8658524.1"/>
    </source>
</evidence>
<keyword evidence="3" id="KW-1185">Reference proteome</keyword>
<protein>
    <recommendedName>
        <fullName evidence="1">Phage neck terminator protein gp12-like domain-containing protein</fullName>
    </recommendedName>
</protein>
<name>A0ABU7U0W4_9PROT</name>
<accession>A0ABU7U0W4</accession>
<organism evidence="2 3">
    <name type="scientific">Sorlinia euscelidii</name>
    <dbReference type="NCBI Taxonomy" id="3081148"/>
    <lineage>
        <taxon>Bacteria</taxon>
        <taxon>Pseudomonadati</taxon>
        <taxon>Pseudomonadota</taxon>
        <taxon>Alphaproteobacteria</taxon>
        <taxon>Acetobacterales</taxon>
        <taxon>Acetobacteraceae</taxon>
        <taxon>Sorlinia</taxon>
    </lineage>
</organism>
<sequence length="191" mass="21040">MAKSRCDAPKRSGLNVFPSEAQIYDALEGWLRTILPDNVRVVEAQTNRAPPPPGPFVQMLIVTRRRYATNSHVQNADQTATVTQPVLMTIQLSVFREGAGDIASLISTLWRDGHATTYFSEHLPEITAVKTTDPRQNVWINASAQYVDGWNLDLTIDARISTTISSPSALDLHTAVIPADLLHVNKDNSHG</sequence>
<dbReference type="Pfam" id="PF23961">
    <property type="entry name" value="Phage_tail_terminator_9"/>
    <property type="match status" value="1"/>
</dbReference>
<reference evidence="2 3" key="1">
    <citation type="submission" date="2023-10" db="EMBL/GenBank/DDBJ databases">
        <title>Sorlinia euscelidii gen. nov., sp. nov., an acetic acid bacteria isolated from the gut of Euscelidius variegatus emitter.</title>
        <authorList>
            <person name="Michoud G."/>
            <person name="Marasco R."/>
            <person name="Seferji K."/>
            <person name="Gonella E."/>
            <person name="Garuglieri E."/>
            <person name="Alma A."/>
            <person name="Mapelli F."/>
            <person name="Borin S."/>
            <person name="Daffonchio D."/>
            <person name="Crotti E."/>
        </authorList>
    </citation>
    <scope>NUCLEOTIDE SEQUENCE [LARGE SCALE GENOMIC DNA]</scope>
    <source>
        <strain evidence="2 3">EV16P</strain>
    </source>
</reference>
<feature type="domain" description="Phage neck terminator protein gp12-like" evidence="1">
    <location>
        <begin position="22"/>
        <end position="161"/>
    </location>
</feature>
<dbReference type="EMBL" id="JAWJZY010000002">
    <property type="protein sequence ID" value="MEE8658524.1"/>
    <property type="molecule type" value="Genomic_DNA"/>
</dbReference>
<dbReference type="InterPro" id="IPR057087">
    <property type="entry name" value="Gp12-like"/>
</dbReference>